<dbReference type="InterPro" id="IPR004556">
    <property type="entry name" value="HemK-like"/>
</dbReference>
<dbReference type="InterPro" id="IPR029063">
    <property type="entry name" value="SAM-dependent_MTases_sf"/>
</dbReference>
<evidence type="ECO:0000259" key="6">
    <source>
        <dbReference type="Pfam" id="PF05175"/>
    </source>
</evidence>
<dbReference type="InterPro" id="IPR002052">
    <property type="entry name" value="DNA_methylase_N6_adenine_CS"/>
</dbReference>
<dbReference type="CDD" id="cd02440">
    <property type="entry name" value="AdoMet_MTases"/>
    <property type="match status" value="1"/>
</dbReference>
<reference evidence="8" key="1">
    <citation type="submission" date="2022-10" db="EMBL/GenBank/DDBJ databases">
        <title>Rhodococcus sp.75.</title>
        <authorList>
            <person name="Sun M."/>
        </authorList>
    </citation>
    <scope>NUCLEOTIDE SEQUENCE</scope>
    <source>
        <strain evidence="8">75</strain>
    </source>
</reference>
<evidence type="ECO:0000256" key="5">
    <source>
        <dbReference type="HAMAP-Rule" id="MF_02126"/>
    </source>
</evidence>
<keyword evidence="1 5" id="KW-0489">Methyltransferase</keyword>
<dbReference type="PANTHER" id="PTHR18895:SF74">
    <property type="entry name" value="MTRF1L RELEASE FACTOR GLUTAMINE METHYLTRANSFERASE"/>
    <property type="match status" value="1"/>
</dbReference>
<dbReference type="InterPro" id="IPR040758">
    <property type="entry name" value="PrmC_N"/>
</dbReference>
<dbReference type="PANTHER" id="PTHR18895">
    <property type="entry name" value="HEMK METHYLTRANSFERASE"/>
    <property type="match status" value="1"/>
</dbReference>
<protein>
    <recommendedName>
        <fullName evidence="5">Release factor glutamine methyltransferase</fullName>
        <shortName evidence="5">RF MTase</shortName>
        <ecNumber evidence="5">2.1.1.297</ecNumber>
    </recommendedName>
    <alternativeName>
        <fullName evidence="5">N5-glutamine methyltransferase PrmC</fullName>
    </alternativeName>
    <alternativeName>
        <fullName evidence="5">Protein-(glutamine-N5) MTase PrmC</fullName>
    </alternativeName>
    <alternativeName>
        <fullName evidence="5">Protein-glutamine N-methyltransferase PrmC</fullName>
    </alternativeName>
</protein>
<feature type="binding site" evidence="5">
    <location>
        <position position="144"/>
    </location>
    <ligand>
        <name>S-adenosyl-L-methionine</name>
        <dbReference type="ChEBI" id="CHEBI:59789"/>
    </ligand>
</feature>
<accession>A0ABY6P2M6</accession>
<dbReference type="InterPro" id="IPR007848">
    <property type="entry name" value="Small_mtfrase_dom"/>
</dbReference>
<dbReference type="RefSeq" id="WP_265383700.1">
    <property type="nucleotide sequence ID" value="NZ_CP110615.1"/>
</dbReference>
<evidence type="ECO:0000313" key="8">
    <source>
        <dbReference type="EMBL" id="UZJ25596.1"/>
    </source>
</evidence>
<dbReference type="Gene3D" id="3.40.50.150">
    <property type="entry name" value="Vaccinia Virus protein VP39"/>
    <property type="match status" value="1"/>
</dbReference>
<dbReference type="GO" id="GO:0102559">
    <property type="term" value="F:peptide chain release factor N(5)-glutamine methyltransferase activity"/>
    <property type="evidence" value="ECO:0007669"/>
    <property type="project" value="UniProtKB-EC"/>
</dbReference>
<evidence type="ECO:0000256" key="2">
    <source>
        <dbReference type="ARBA" id="ARBA00022679"/>
    </source>
</evidence>
<keyword evidence="2 5" id="KW-0808">Transferase</keyword>
<organism evidence="8 9">
    <name type="scientific">Rhodococcus antarcticus</name>
    <dbReference type="NCBI Taxonomy" id="2987751"/>
    <lineage>
        <taxon>Bacteria</taxon>
        <taxon>Bacillati</taxon>
        <taxon>Actinomycetota</taxon>
        <taxon>Actinomycetes</taxon>
        <taxon>Mycobacteriales</taxon>
        <taxon>Nocardiaceae</taxon>
        <taxon>Rhodococcus</taxon>
    </lineage>
</organism>
<dbReference type="NCBIfam" id="TIGR00536">
    <property type="entry name" value="hemK_fam"/>
    <property type="match status" value="1"/>
</dbReference>
<feature type="domain" description="Release factor glutamine methyltransferase N-terminal" evidence="7">
    <location>
        <begin position="11"/>
        <end position="76"/>
    </location>
</feature>
<feature type="binding site" evidence="5">
    <location>
        <begin position="194"/>
        <end position="197"/>
    </location>
    <ligand>
        <name>substrate</name>
    </ligand>
</feature>
<keyword evidence="9" id="KW-1185">Reference proteome</keyword>
<gene>
    <name evidence="5 8" type="primary">prmC</name>
    <name evidence="8" type="ORF">RHODO2019_03810</name>
</gene>
<evidence type="ECO:0000256" key="3">
    <source>
        <dbReference type="ARBA" id="ARBA00022691"/>
    </source>
</evidence>
<sequence>MSRQPLRLAVLEATSTLEAAGVGSPRVDAELLAAHVVGVERGRLPMVPLVDPLTIETYRRLVAQRAARVPLQHLTGWAAMGAITVEVGPGVFTPRPETELLMAWALAELEGTHDPVVLDLCTGSGVLALSIAQARPDARVHAVESDPTALAWARRNADARAGRGDTPVRLHQGDVTDRRLLVQLEGQVDLVVANPPYVPLGTPVEPEVADHDPAAAVFGGADGLAVLRPIVYSAATWLKVGGAVGVEHDDSHGVVVPALFSTRTVFTDVQVHTDLADRPRFTTARRVSRSG</sequence>
<comment type="catalytic activity">
    <reaction evidence="4 5">
        <text>L-glutaminyl-[peptide chain release factor] + S-adenosyl-L-methionine = N(5)-methyl-L-glutaminyl-[peptide chain release factor] + S-adenosyl-L-homocysteine + H(+)</text>
        <dbReference type="Rhea" id="RHEA:42896"/>
        <dbReference type="Rhea" id="RHEA-COMP:10271"/>
        <dbReference type="Rhea" id="RHEA-COMP:10272"/>
        <dbReference type="ChEBI" id="CHEBI:15378"/>
        <dbReference type="ChEBI" id="CHEBI:30011"/>
        <dbReference type="ChEBI" id="CHEBI:57856"/>
        <dbReference type="ChEBI" id="CHEBI:59789"/>
        <dbReference type="ChEBI" id="CHEBI:61891"/>
        <dbReference type="EC" id="2.1.1.297"/>
    </reaction>
</comment>
<dbReference type="EMBL" id="CP110615">
    <property type="protein sequence ID" value="UZJ25596.1"/>
    <property type="molecule type" value="Genomic_DNA"/>
</dbReference>
<evidence type="ECO:0000313" key="9">
    <source>
        <dbReference type="Proteomes" id="UP001164965"/>
    </source>
</evidence>
<evidence type="ECO:0000259" key="7">
    <source>
        <dbReference type="Pfam" id="PF17827"/>
    </source>
</evidence>
<dbReference type="PROSITE" id="PS00092">
    <property type="entry name" value="N6_MTASE"/>
    <property type="match status" value="1"/>
</dbReference>
<dbReference type="Pfam" id="PF05175">
    <property type="entry name" value="MTS"/>
    <property type="match status" value="1"/>
</dbReference>
<proteinExistence type="inferred from homology"/>
<comment type="function">
    <text evidence="5">Methylates the class 1 translation termination release factors RF1/PrfA and RF2/PrfB on the glutamine residue of the universally conserved GGQ motif.</text>
</comment>
<comment type="similarity">
    <text evidence="5">Belongs to the protein N5-glutamine methyltransferase family. PrmC subfamily.</text>
</comment>
<feature type="domain" description="Methyltransferase small" evidence="6">
    <location>
        <begin position="106"/>
        <end position="197"/>
    </location>
</feature>
<dbReference type="NCBIfam" id="TIGR03534">
    <property type="entry name" value="RF_mod_PrmC"/>
    <property type="match status" value="1"/>
</dbReference>
<feature type="binding site" evidence="5">
    <location>
        <position position="194"/>
    </location>
    <ligand>
        <name>S-adenosyl-L-methionine</name>
        <dbReference type="ChEBI" id="CHEBI:59789"/>
    </ligand>
</feature>
<dbReference type="InterPro" id="IPR050320">
    <property type="entry name" value="N5-glutamine_MTase"/>
</dbReference>
<dbReference type="InterPro" id="IPR019874">
    <property type="entry name" value="RF_methyltr_PrmC"/>
</dbReference>
<evidence type="ECO:0000256" key="1">
    <source>
        <dbReference type="ARBA" id="ARBA00022603"/>
    </source>
</evidence>
<dbReference type="SUPFAM" id="SSF53335">
    <property type="entry name" value="S-adenosyl-L-methionine-dependent methyltransferases"/>
    <property type="match status" value="1"/>
</dbReference>
<dbReference type="Pfam" id="PF17827">
    <property type="entry name" value="PrmC_N"/>
    <property type="match status" value="1"/>
</dbReference>
<comment type="caution">
    <text evidence="5">Lacks conserved residue(s) required for the propagation of feature annotation.</text>
</comment>
<dbReference type="HAMAP" id="MF_02126">
    <property type="entry name" value="RF_methyltr_PrmC"/>
    <property type="match status" value="1"/>
</dbReference>
<dbReference type="EC" id="2.1.1.297" evidence="5"/>
<dbReference type="GO" id="GO:0032259">
    <property type="term" value="P:methylation"/>
    <property type="evidence" value="ECO:0007669"/>
    <property type="project" value="UniProtKB-KW"/>
</dbReference>
<evidence type="ECO:0000256" key="4">
    <source>
        <dbReference type="ARBA" id="ARBA00048391"/>
    </source>
</evidence>
<keyword evidence="3 5" id="KW-0949">S-adenosyl-L-methionine</keyword>
<name>A0ABY6P2M6_9NOCA</name>
<dbReference type="Gene3D" id="1.10.8.10">
    <property type="entry name" value="DNA helicase RuvA subunit, C-terminal domain"/>
    <property type="match status" value="1"/>
</dbReference>
<dbReference type="Proteomes" id="UP001164965">
    <property type="component" value="Chromosome"/>
</dbReference>